<dbReference type="Pfam" id="PF14172">
    <property type="entry name" value="DUF4309"/>
    <property type="match status" value="1"/>
</dbReference>
<reference evidence="2 3" key="1">
    <citation type="submission" date="2017-06" db="EMBL/GenBank/DDBJ databases">
        <authorList>
            <person name="Kim H.J."/>
            <person name="Triplett B.A."/>
        </authorList>
    </citation>
    <scope>NUCLEOTIDE SEQUENCE [LARGE SCALE GENOMIC DNA]</scope>
    <source>
        <strain evidence="2 3">SCA</strain>
    </source>
</reference>
<protein>
    <submittedName>
        <fullName evidence="2">Uncharacterized protein</fullName>
    </submittedName>
</protein>
<organism evidence="2 3">
    <name type="scientific">Anaerovirgula multivorans</name>
    <dbReference type="NCBI Taxonomy" id="312168"/>
    <lineage>
        <taxon>Bacteria</taxon>
        <taxon>Bacillati</taxon>
        <taxon>Bacillota</taxon>
        <taxon>Clostridia</taxon>
        <taxon>Peptostreptococcales</taxon>
        <taxon>Natronincolaceae</taxon>
        <taxon>Anaerovirgula</taxon>
    </lineage>
</organism>
<keyword evidence="1" id="KW-1133">Transmembrane helix</keyword>
<evidence type="ECO:0000256" key="1">
    <source>
        <dbReference type="SAM" id="Phobius"/>
    </source>
</evidence>
<dbReference type="InterPro" id="IPR025453">
    <property type="entry name" value="DUF4309"/>
</dbReference>
<proteinExistence type="predicted"/>
<keyword evidence="3" id="KW-1185">Reference proteome</keyword>
<accession>A0A239KB94</accession>
<feature type="transmembrane region" description="Helical" evidence="1">
    <location>
        <begin position="5"/>
        <end position="21"/>
    </location>
</feature>
<evidence type="ECO:0000313" key="3">
    <source>
        <dbReference type="Proteomes" id="UP000198304"/>
    </source>
</evidence>
<name>A0A239KB94_9FIRM</name>
<dbReference type="AlphaFoldDB" id="A0A239KB94"/>
<keyword evidence="1" id="KW-0812">Transmembrane</keyword>
<gene>
    <name evidence="2" type="ORF">SAMN05446037_104523</name>
</gene>
<dbReference type="EMBL" id="FZOJ01000045">
    <property type="protein sequence ID" value="SNT15335.1"/>
    <property type="molecule type" value="Genomic_DNA"/>
</dbReference>
<sequence>MKKVIIAGFIVILTFILIFYNENKIVIKDDNGNEILNQELKNRDINEENGISSQKKDEEEKYNPALELLYTGKMDGIEFGIGTNSTEIIEKWGEPDYKDNYMGGLLLSYDKTYFLTDGIIIDDSISYGTVGGIYYTGEATIYGIHIGMLLREVEEILGKPNHTYISDNSELYFDNNLIVKYKAGAHTVIFEIENGSETVQSISLWKEEK</sequence>
<keyword evidence="1" id="KW-0472">Membrane</keyword>
<evidence type="ECO:0000313" key="2">
    <source>
        <dbReference type="EMBL" id="SNT15335.1"/>
    </source>
</evidence>
<dbReference type="Proteomes" id="UP000198304">
    <property type="component" value="Unassembled WGS sequence"/>
</dbReference>
<dbReference type="OrthoDB" id="9762883at2"/>